<sequence>MLGELKESYGGVFEIFGRYWSAYGGWKAVFFSPYFHGAIVLTAVLAHAWVKQPWWSVTIAVLPTLVGFAIGAYSIVLGFGDDRFRDIIMERDEDGPSPYVEISASFAHFIVVQLLALIVAFVANGLDFPLDEKEGIGAFIYSVVGSVEFVHDYVAPVGYFFGYLLFMYAITTALATAMAIFRLTTLAEREKPAASPAASDDSPPAGN</sequence>
<reference evidence="2 3" key="1">
    <citation type="submission" date="2019-09" db="EMBL/GenBank/DDBJ databases">
        <authorList>
            <person name="Depoorter E."/>
        </authorList>
    </citation>
    <scope>NUCLEOTIDE SEQUENCE [LARGE SCALE GENOMIC DNA]</scope>
    <source>
        <strain evidence="2">LMG 30113</strain>
    </source>
</reference>
<proteinExistence type="predicted"/>
<feature type="transmembrane region" description="Helical" evidence="1">
    <location>
        <begin position="57"/>
        <end position="79"/>
    </location>
</feature>
<gene>
    <name evidence="2" type="ORF">BPA30113_00162</name>
</gene>
<dbReference type="Proteomes" id="UP000494330">
    <property type="component" value="Unassembled WGS sequence"/>
</dbReference>
<keyword evidence="1" id="KW-0812">Transmembrane</keyword>
<keyword evidence="3" id="KW-1185">Reference proteome</keyword>
<name>A0A6J5D957_9BURK</name>
<dbReference type="AlphaFoldDB" id="A0A6J5D957"/>
<feature type="transmembrane region" description="Helical" evidence="1">
    <location>
        <begin position="99"/>
        <end position="123"/>
    </location>
</feature>
<feature type="transmembrane region" description="Helical" evidence="1">
    <location>
        <begin position="28"/>
        <end position="50"/>
    </location>
</feature>
<feature type="transmembrane region" description="Helical" evidence="1">
    <location>
        <begin position="160"/>
        <end position="181"/>
    </location>
</feature>
<dbReference type="EMBL" id="CABVQD010000001">
    <property type="protein sequence ID" value="VWB09933.1"/>
    <property type="molecule type" value="Genomic_DNA"/>
</dbReference>
<evidence type="ECO:0000313" key="2">
    <source>
        <dbReference type="EMBL" id="VWB09933.1"/>
    </source>
</evidence>
<protein>
    <submittedName>
        <fullName evidence="2">Uncharacterized protein</fullName>
    </submittedName>
</protein>
<evidence type="ECO:0000313" key="3">
    <source>
        <dbReference type="Proteomes" id="UP000494330"/>
    </source>
</evidence>
<keyword evidence="1" id="KW-0472">Membrane</keyword>
<evidence type="ECO:0000256" key="1">
    <source>
        <dbReference type="SAM" id="Phobius"/>
    </source>
</evidence>
<accession>A0A6J5D957</accession>
<dbReference type="RefSeq" id="WP_235215067.1">
    <property type="nucleotide sequence ID" value="NZ_CABVQD010000001.1"/>
</dbReference>
<keyword evidence="1" id="KW-1133">Transmembrane helix</keyword>
<organism evidence="2 3">
    <name type="scientific">Burkholderia paludis</name>
    <dbReference type="NCBI Taxonomy" id="1506587"/>
    <lineage>
        <taxon>Bacteria</taxon>
        <taxon>Pseudomonadati</taxon>
        <taxon>Pseudomonadota</taxon>
        <taxon>Betaproteobacteria</taxon>
        <taxon>Burkholderiales</taxon>
        <taxon>Burkholderiaceae</taxon>
        <taxon>Burkholderia</taxon>
        <taxon>Burkholderia cepacia complex</taxon>
    </lineage>
</organism>